<keyword evidence="3" id="KW-1185">Reference proteome</keyword>
<dbReference type="AlphaFoldDB" id="A0A5N6DXL4"/>
<organism evidence="2 3">
    <name type="scientific">Aspergillus parasiticus</name>
    <dbReference type="NCBI Taxonomy" id="5067"/>
    <lineage>
        <taxon>Eukaryota</taxon>
        <taxon>Fungi</taxon>
        <taxon>Dikarya</taxon>
        <taxon>Ascomycota</taxon>
        <taxon>Pezizomycotina</taxon>
        <taxon>Eurotiomycetes</taxon>
        <taxon>Eurotiomycetidae</taxon>
        <taxon>Eurotiales</taxon>
        <taxon>Aspergillaceae</taxon>
        <taxon>Aspergillus</taxon>
        <taxon>Aspergillus subgen. Circumdati</taxon>
    </lineage>
</organism>
<feature type="transmembrane region" description="Helical" evidence="1">
    <location>
        <begin position="52"/>
        <end position="74"/>
    </location>
</feature>
<protein>
    <submittedName>
        <fullName evidence="2">Uncharacterized protein</fullName>
    </submittedName>
</protein>
<keyword evidence="1" id="KW-0812">Transmembrane</keyword>
<dbReference type="Proteomes" id="UP000326532">
    <property type="component" value="Unassembled WGS sequence"/>
</dbReference>
<name>A0A5N6DXL4_ASPPA</name>
<accession>A0A5N6DXL4</accession>
<reference evidence="2 3" key="1">
    <citation type="submission" date="2019-04" db="EMBL/GenBank/DDBJ databases">
        <title>Fungal friends and foes A comparative genomics study of 23 Aspergillus species from section Flavi.</title>
        <authorList>
            <consortium name="DOE Joint Genome Institute"/>
            <person name="Kjaerbolling I."/>
            <person name="Vesth T.C."/>
            <person name="Frisvad J.C."/>
            <person name="Nybo J.L."/>
            <person name="Theobald S."/>
            <person name="Kildgaard S."/>
            <person name="Petersen T.I."/>
            <person name="Kuo A."/>
            <person name="Sato A."/>
            <person name="Lyhne E.K."/>
            <person name="Kogle M.E."/>
            <person name="Wiebenga A."/>
            <person name="Kun R.S."/>
            <person name="Lubbers R.J."/>
            <person name="Makela M.R."/>
            <person name="Barry K."/>
            <person name="Chovatia M."/>
            <person name="Clum A."/>
            <person name="Daum C."/>
            <person name="Haridas S."/>
            <person name="He G."/>
            <person name="LaButti K."/>
            <person name="Lipzen A."/>
            <person name="Mondo S."/>
            <person name="Pangilinan J."/>
            <person name="Riley R."/>
            <person name="Salamov A."/>
            <person name="Simmons B.A."/>
            <person name="Magnuson J.K."/>
            <person name="Henrissat B."/>
            <person name="Mortensen U.H."/>
            <person name="Larsen T.O."/>
            <person name="De vries R.P."/>
            <person name="Grigoriev I.V."/>
            <person name="Machida M."/>
            <person name="Baker S.E."/>
            <person name="Andersen M.R."/>
        </authorList>
    </citation>
    <scope>NUCLEOTIDE SEQUENCE [LARGE SCALE GENOMIC DNA]</scope>
    <source>
        <strain evidence="2 3">CBS 117618</strain>
    </source>
</reference>
<dbReference type="EMBL" id="ML734944">
    <property type="protein sequence ID" value="KAB8209976.1"/>
    <property type="molecule type" value="Genomic_DNA"/>
</dbReference>
<proteinExistence type="predicted"/>
<evidence type="ECO:0000313" key="3">
    <source>
        <dbReference type="Proteomes" id="UP000326532"/>
    </source>
</evidence>
<evidence type="ECO:0000256" key="1">
    <source>
        <dbReference type="SAM" id="Phobius"/>
    </source>
</evidence>
<sequence length="86" mass="10018">MISILQRAARPGIGRIRVHVQLDFTDACRAFSFCLLHSACWHLHVYHHCHLLFVYLSIFPSFPTFLFFTFLFLLTEFVGARANALF</sequence>
<evidence type="ECO:0000313" key="2">
    <source>
        <dbReference type="EMBL" id="KAB8209976.1"/>
    </source>
</evidence>
<keyword evidence="1" id="KW-1133">Transmembrane helix</keyword>
<dbReference type="VEuPathDB" id="FungiDB:BDV34DRAFT_175041"/>
<gene>
    <name evidence="2" type="ORF">BDV34DRAFT_175041</name>
</gene>
<keyword evidence="1" id="KW-0472">Membrane</keyword>